<dbReference type="PANTHER" id="PTHR36304:SF4">
    <property type="entry name" value="DUF4388 DOMAIN-CONTAINING PROTEIN"/>
    <property type="match status" value="1"/>
</dbReference>
<dbReference type="PANTHER" id="PTHR36304">
    <property type="entry name" value="DOMAIN GTPASE-ACTIVATING PROTEIN, PUTATIVE-RELATED-RELATED"/>
    <property type="match status" value="1"/>
</dbReference>
<sequence length="314" mass="36058">MDVKGNITNLELFDVLKFLDISKKTGVLNLRFDNFAAKLFLKDGLLNFLSISENSILEKFIMKYLDISKEDYFQMLEKYRTYYKTTAGFDIYFFKLGVVPKDKENDFISNYILETINYILFLSNGEFSFDEKPLPEVINFASPINLLPVLVETKKRRDELAVISKVIPSKQYVPSVVTNRTGNSRPLSLSPAIWNVLSLIDGKRTVNQIIALSIENDFFIIKTLYNLLQSGYIRLEPPQSAKAANVDIVDSIKKILNEQLGKKADKIPVDFSHVSTDKQSLTKLVNEIERYVYMFIDDKKAAKIDYLLKQLLTV</sequence>
<evidence type="ECO:0000313" key="3">
    <source>
        <dbReference type="Proteomes" id="UP000316562"/>
    </source>
</evidence>
<gene>
    <name evidence="2" type="ORF">EVJ46_08725</name>
</gene>
<dbReference type="Proteomes" id="UP000316562">
    <property type="component" value="Unassembled WGS sequence"/>
</dbReference>
<organism evidence="2 3">
    <name type="scientific">Acididesulfobacter guangdongensis</name>
    <dbReference type="NCBI Taxonomy" id="2597225"/>
    <lineage>
        <taxon>Bacteria</taxon>
        <taxon>Deltaproteobacteria</taxon>
        <taxon>Candidatus Acidulodesulfobacterales</taxon>
        <taxon>Candidatus Acididesulfobacter</taxon>
    </lineage>
</organism>
<evidence type="ECO:0000259" key="1">
    <source>
        <dbReference type="Pfam" id="PF14332"/>
    </source>
</evidence>
<dbReference type="InterPro" id="IPR025497">
    <property type="entry name" value="PatA-like_N"/>
</dbReference>
<comment type="caution">
    <text evidence="2">The sequence shown here is derived from an EMBL/GenBank/DDBJ whole genome shotgun (WGS) entry which is preliminary data.</text>
</comment>
<accession>A0A519BEC3</accession>
<dbReference type="AlphaFoldDB" id="A0A519BEC3"/>
<dbReference type="EMBL" id="SGBC01000004">
    <property type="protein sequence ID" value="RZD15607.1"/>
    <property type="molecule type" value="Genomic_DNA"/>
</dbReference>
<name>A0A519BEC3_ACIG2</name>
<evidence type="ECO:0000313" key="2">
    <source>
        <dbReference type="EMBL" id="RZD15607.1"/>
    </source>
</evidence>
<dbReference type="Pfam" id="PF14332">
    <property type="entry name" value="DUF4388"/>
    <property type="match status" value="1"/>
</dbReference>
<proteinExistence type="predicted"/>
<reference evidence="2 3" key="1">
    <citation type="journal article" date="2019" name="ISME J.">
        <title>Insights into ecological role of a new deltaproteobacterial order Candidatus Acidulodesulfobacterales by metagenomics and metatranscriptomics.</title>
        <authorList>
            <person name="Tan S."/>
            <person name="Liu J."/>
            <person name="Fang Y."/>
            <person name="Hedlund B.P."/>
            <person name="Lian Z.H."/>
            <person name="Huang L.Y."/>
            <person name="Li J.T."/>
            <person name="Huang L.N."/>
            <person name="Li W.J."/>
            <person name="Jiang H.C."/>
            <person name="Dong H.L."/>
            <person name="Shu W.S."/>
        </authorList>
    </citation>
    <scope>NUCLEOTIDE SEQUENCE [LARGE SCALE GENOMIC DNA]</scope>
    <source>
        <strain evidence="2">AP2</strain>
    </source>
</reference>
<protein>
    <submittedName>
        <fullName evidence="2">DUF4388 domain-containing protein</fullName>
    </submittedName>
</protein>
<feature type="domain" description="PatA-like N-terminal" evidence="1">
    <location>
        <begin position="4"/>
        <end position="160"/>
    </location>
</feature>